<evidence type="ECO:0000313" key="1">
    <source>
        <dbReference type="EMBL" id="RDC62127.1"/>
    </source>
</evidence>
<dbReference type="OrthoDB" id="9801421at2"/>
<reference evidence="1 2" key="1">
    <citation type="submission" date="2018-04" db="EMBL/GenBank/DDBJ databases">
        <title>Adhaeribacter sp. HMF7616 genome sequencing and assembly.</title>
        <authorList>
            <person name="Kang H."/>
            <person name="Kang J."/>
            <person name="Cha I."/>
            <person name="Kim H."/>
            <person name="Joh K."/>
        </authorList>
    </citation>
    <scope>NUCLEOTIDE SEQUENCE [LARGE SCALE GENOMIC DNA]</scope>
    <source>
        <strain evidence="1 2">HMF7616</strain>
    </source>
</reference>
<evidence type="ECO:0000313" key="2">
    <source>
        <dbReference type="Proteomes" id="UP000253919"/>
    </source>
</evidence>
<dbReference type="RefSeq" id="WP_115371613.1">
    <property type="nucleotide sequence ID" value="NZ_QASA01000001.1"/>
</dbReference>
<keyword evidence="1" id="KW-0378">Hydrolase</keyword>
<dbReference type="Gene3D" id="3.40.50.1820">
    <property type="entry name" value="alpha/beta hydrolase"/>
    <property type="match status" value="1"/>
</dbReference>
<organism evidence="1 2">
    <name type="scientific">Adhaeribacter pallidiroseus</name>
    <dbReference type="NCBI Taxonomy" id="2072847"/>
    <lineage>
        <taxon>Bacteria</taxon>
        <taxon>Pseudomonadati</taxon>
        <taxon>Bacteroidota</taxon>
        <taxon>Cytophagia</taxon>
        <taxon>Cytophagales</taxon>
        <taxon>Hymenobacteraceae</taxon>
        <taxon>Adhaeribacter</taxon>
    </lineage>
</organism>
<gene>
    <name evidence="1" type="primary">ptrB</name>
    <name evidence="1" type="ORF">AHMF7616_00718</name>
</gene>
<protein>
    <submittedName>
        <fullName evidence="1">Oligopeptidase B</fullName>
        <ecNumber evidence="1">3.4.21.83</ecNumber>
    </submittedName>
</protein>
<accession>A0A369QFT3</accession>
<sequence length="78" mass="8775">MKQNYTTRQYLYALGGSAAECGCKNPNRLVTTGVHASQVPYFEPSKWIAKLRKYKTDKSLLLQHNPYGVSATGSYEPF</sequence>
<comment type="caution">
    <text evidence="1">The sequence shown here is derived from an EMBL/GenBank/DDBJ whole genome shotgun (WGS) entry which is preliminary data.</text>
</comment>
<dbReference type="Proteomes" id="UP000253919">
    <property type="component" value="Unassembled WGS sequence"/>
</dbReference>
<name>A0A369QFT3_9BACT</name>
<dbReference type="AlphaFoldDB" id="A0A369QFT3"/>
<dbReference type="EC" id="3.4.21.83" evidence="1"/>
<proteinExistence type="predicted"/>
<dbReference type="InterPro" id="IPR029058">
    <property type="entry name" value="AB_hydrolase_fold"/>
</dbReference>
<keyword evidence="2" id="KW-1185">Reference proteome</keyword>
<dbReference type="EMBL" id="QASA01000001">
    <property type="protein sequence ID" value="RDC62127.1"/>
    <property type="molecule type" value="Genomic_DNA"/>
</dbReference>
<dbReference type="GO" id="GO:0004252">
    <property type="term" value="F:serine-type endopeptidase activity"/>
    <property type="evidence" value="ECO:0007669"/>
    <property type="project" value="UniProtKB-EC"/>
</dbReference>